<dbReference type="InterPro" id="IPR032818">
    <property type="entry name" value="DedA-like"/>
</dbReference>
<feature type="domain" description="VTT" evidence="8">
    <location>
        <begin position="39"/>
        <end position="161"/>
    </location>
</feature>
<keyword evidence="5 7" id="KW-1133">Transmembrane helix</keyword>
<feature type="transmembrane region" description="Helical" evidence="7">
    <location>
        <begin position="175"/>
        <end position="194"/>
    </location>
</feature>
<proteinExistence type="inferred from homology"/>
<sequence length="686" mass="74553">MSMHTWLVSISNHPYLVLAVVFAIAVAEAIAVVGTIAMVPASIVMFFAGALVGAGALDVWPTLALSALGGIVGDGLSYELGRHFHGKVRSWFQAKGQEVRWVRGEQFVERHGGKSLLLARFFAPVRSTVPLLVGTAHMGRLKFYAANVASALVWAPINLIPGIVFGASAALAEAVSTRLAAALILLVVLLYLVVRLARLTTTHGIPAAKRTARYAMLEMARRLPQFGGRIQRVIKLDDPEFPTISAFSLLLIASVWLFGGVLQDVIANDPLMRTDTALYTFLQSLHATPADAVMAGIAALNGRIVGFAMASAVLIWFVLRRSWKTAAWWIILVGIAVVQSPFDWAKSGGALPLDWRPGAPHIPLPDGLAAFNILVYGFLGWVITRRQATSWRGAVAIAIALWIVIGGLADLYFGKTWLSGLLGGWALGLAWFAILGGAYALWHVQDDMHPKSVALVVIGSLAVAGSWAIPAGLQSIVATSVPVSPAITIFKISEWTAAGWQQIPARRMDFGGEEEEPLLLQWPASSRLIEQRLQRSGWQAAPAWSVRSALGWLLPRSRPDELPVLPKYAQGENSQLTFMRPDPDLPESRFVLRLWSSHYAIQGTQGAEPLWYGAVYHETLSWPAHLFTRVSTQNITSAATIVKLLDLQDRPTIRSMRAANRTRDVVLVLPVVSGASNTDMPPHERP</sequence>
<evidence type="ECO:0000256" key="3">
    <source>
        <dbReference type="ARBA" id="ARBA00022475"/>
    </source>
</evidence>
<evidence type="ECO:0000259" key="8">
    <source>
        <dbReference type="Pfam" id="PF09335"/>
    </source>
</evidence>
<keyword evidence="6 7" id="KW-0472">Membrane</keyword>
<reference evidence="10 11" key="1">
    <citation type="submission" date="2018-01" db="EMBL/GenBank/DDBJ databases">
        <title>Whole genome analyses suggest that Burkholderia sensu lato contains two further novel genera in the rhizoxinica-symbiotica group Mycetohabitans gen. nov., and Trinickia gen. nov.: implications for the evolution of diazotrophy and nodulation in the Burkholderiaceae.</title>
        <authorList>
            <person name="Estrada-de los Santos P."/>
            <person name="Palmer M."/>
            <person name="Chavez-Ramirez B."/>
            <person name="Beukes C."/>
            <person name="Steenkamp E.T."/>
            <person name="Hirsch A.M."/>
            <person name="Manyaka P."/>
            <person name="Maluk M."/>
            <person name="Lafos M."/>
            <person name="Crook M."/>
            <person name="Gross E."/>
            <person name="Simon M.F."/>
            <person name="Bueno dos Reis Junior F."/>
            <person name="Poole P.S."/>
            <person name="Venter S.N."/>
            <person name="James E.K."/>
        </authorList>
    </citation>
    <scope>NUCLEOTIDE SEQUENCE [LARGE SCALE GENOMIC DNA]</scope>
    <source>
        <strain evidence="10 11">GIMN1.004</strain>
    </source>
</reference>
<evidence type="ECO:0000313" key="11">
    <source>
        <dbReference type="Proteomes" id="UP000235616"/>
    </source>
</evidence>
<evidence type="ECO:0000256" key="6">
    <source>
        <dbReference type="ARBA" id="ARBA00023136"/>
    </source>
</evidence>
<feature type="transmembrane region" description="Helical" evidence="7">
    <location>
        <begin position="144"/>
        <end position="169"/>
    </location>
</feature>
<comment type="subcellular location">
    <subcellularLocation>
        <location evidence="1">Cell membrane</location>
        <topology evidence="1">Multi-pass membrane protein</topology>
    </subcellularLocation>
</comment>
<feature type="transmembrane region" description="Helical" evidence="7">
    <location>
        <begin position="453"/>
        <end position="473"/>
    </location>
</feature>
<dbReference type="InterPro" id="IPR025902">
    <property type="entry name" value="LssY-like-C_dom"/>
</dbReference>
<feature type="transmembrane region" description="Helical" evidence="7">
    <location>
        <begin position="326"/>
        <end position="342"/>
    </location>
</feature>
<evidence type="ECO:0000313" key="10">
    <source>
        <dbReference type="EMBL" id="PMS21562.1"/>
    </source>
</evidence>
<dbReference type="Proteomes" id="UP000235616">
    <property type="component" value="Unassembled WGS sequence"/>
</dbReference>
<feature type="transmembrane region" description="Helical" evidence="7">
    <location>
        <begin position="241"/>
        <end position="262"/>
    </location>
</feature>
<dbReference type="InterPro" id="IPR036938">
    <property type="entry name" value="PAP2/HPO_sf"/>
</dbReference>
<feature type="domain" description="LssY-like C-terminal" evidence="9">
    <location>
        <begin position="501"/>
        <end position="622"/>
    </location>
</feature>
<name>A0A2N7VWN1_9BURK</name>
<feature type="transmembrane region" description="Helical" evidence="7">
    <location>
        <begin position="362"/>
        <end position="383"/>
    </location>
</feature>
<feature type="transmembrane region" description="Helical" evidence="7">
    <location>
        <begin position="292"/>
        <end position="319"/>
    </location>
</feature>
<dbReference type="Pfam" id="PF14067">
    <property type="entry name" value="LssY_C"/>
    <property type="match status" value="1"/>
</dbReference>
<gene>
    <name evidence="10" type="ORF">C0Z18_06760</name>
</gene>
<evidence type="ECO:0000256" key="7">
    <source>
        <dbReference type="SAM" id="Phobius"/>
    </source>
</evidence>
<dbReference type="InterPro" id="IPR032816">
    <property type="entry name" value="VTT_dom"/>
</dbReference>
<evidence type="ECO:0000256" key="2">
    <source>
        <dbReference type="ARBA" id="ARBA00010792"/>
    </source>
</evidence>
<keyword evidence="3" id="KW-1003">Cell membrane</keyword>
<evidence type="ECO:0000256" key="5">
    <source>
        <dbReference type="ARBA" id="ARBA00022989"/>
    </source>
</evidence>
<feature type="transmembrane region" description="Helical" evidence="7">
    <location>
        <begin position="395"/>
        <end position="414"/>
    </location>
</feature>
<feature type="transmembrane region" description="Helical" evidence="7">
    <location>
        <begin position="420"/>
        <end position="441"/>
    </location>
</feature>
<evidence type="ECO:0000256" key="4">
    <source>
        <dbReference type="ARBA" id="ARBA00022692"/>
    </source>
</evidence>
<keyword evidence="11" id="KW-1185">Reference proteome</keyword>
<organism evidence="10 11">
    <name type="scientific">Trinickia dabaoshanensis</name>
    <dbReference type="NCBI Taxonomy" id="564714"/>
    <lineage>
        <taxon>Bacteria</taxon>
        <taxon>Pseudomonadati</taxon>
        <taxon>Pseudomonadota</taxon>
        <taxon>Betaproteobacteria</taxon>
        <taxon>Burkholderiales</taxon>
        <taxon>Burkholderiaceae</taxon>
        <taxon>Trinickia</taxon>
    </lineage>
</organism>
<dbReference type="SUPFAM" id="SSF48317">
    <property type="entry name" value="Acid phosphatase/Vanadium-dependent haloperoxidase"/>
    <property type="match status" value="1"/>
</dbReference>
<dbReference type="PANTHER" id="PTHR30353:SF15">
    <property type="entry name" value="INNER MEMBRANE PROTEIN YABI"/>
    <property type="match status" value="1"/>
</dbReference>
<dbReference type="Pfam" id="PF09335">
    <property type="entry name" value="VTT_dom"/>
    <property type="match status" value="1"/>
</dbReference>
<evidence type="ECO:0000259" key="9">
    <source>
        <dbReference type="Pfam" id="PF14067"/>
    </source>
</evidence>
<accession>A0A2N7VWN1</accession>
<comment type="caution">
    <text evidence="10">The sequence shown here is derived from an EMBL/GenBank/DDBJ whole genome shotgun (WGS) entry which is preliminary data.</text>
</comment>
<comment type="similarity">
    <text evidence="2">Belongs to the DedA family.</text>
</comment>
<keyword evidence="4 7" id="KW-0812">Transmembrane</keyword>
<dbReference type="EMBL" id="PNYA01000005">
    <property type="protein sequence ID" value="PMS21562.1"/>
    <property type="molecule type" value="Genomic_DNA"/>
</dbReference>
<evidence type="ECO:0000256" key="1">
    <source>
        <dbReference type="ARBA" id="ARBA00004651"/>
    </source>
</evidence>
<dbReference type="AlphaFoldDB" id="A0A2N7VWN1"/>
<protein>
    <submittedName>
        <fullName evidence="10">Uncharacterized protein</fullName>
    </submittedName>
</protein>
<dbReference type="PANTHER" id="PTHR30353">
    <property type="entry name" value="INNER MEMBRANE PROTEIN DEDA-RELATED"/>
    <property type="match status" value="1"/>
</dbReference>